<sequence>MSIAETADCSNRLDWSKSSHSGGAGGECLEVAVCSHGVRVRDSKDTARPALAVARDAWVMFVGHAVEQTG</sequence>
<dbReference type="RefSeq" id="WP_267026604.1">
    <property type="nucleotide sequence ID" value="NZ_JAIFZO010000002.1"/>
</dbReference>
<protein>
    <submittedName>
        <fullName evidence="3">DUF397 domain-containing protein</fullName>
    </submittedName>
</protein>
<dbReference type="Proteomes" id="UP001165590">
    <property type="component" value="Unassembled WGS sequence"/>
</dbReference>
<organism evidence="3 4">
    <name type="scientific">Streptomyces ortus</name>
    <dbReference type="NCBI Taxonomy" id="2867268"/>
    <lineage>
        <taxon>Bacteria</taxon>
        <taxon>Bacillati</taxon>
        <taxon>Actinomycetota</taxon>
        <taxon>Actinomycetes</taxon>
        <taxon>Kitasatosporales</taxon>
        <taxon>Streptomycetaceae</taxon>
        <taxon>Streptomyces</taxon>
    </lineage>
</organism>
<proteinExistence type="predicted"/>
<dbReference type="EMBL" id="JAIFZO010000002">
    <property type="protein sequence ID" value="MCX4233690.1"/>
    <property type="molecule type" value="Genomic_DNA"/>
</dbReference>
<dbReference type="Pfam" id="PF04149">
    <property type="entry name" value="DUF397"/>
    <property type="match status" value="1"/>
</dbReference>
<keyword evidence="4" id="KW-1185">Reference proteome</keyword>
<dbReference type="InterPro" id="IPR007278">
    <property type="entry name" value="DUF397"/>
</dbReference>
<evidence type="ECO:0000313" key="3">
    <source>
        <dbReference type="EMBL" id="MCX4233690.1"/>
    </source>
</evidence>
<reference evidence="3" key="1">
    <citation type="journal article" date="2022" name="bioRxiv">
        <title>Discovery and biosynthetic assessment of Streptomyces ortus sp nov. isolated from a deep-sea sponge.</title>
        <authorList>
            <person name="Williams S.E."/>
        </authorList>
    </citation>
    <scope>NUCLEOTIDE SEQUENCE</scope>
    <source>
        <strain evidence="3">A15ISP2-DRY2</strain>
    </source>
</reference>
<evidence type="ECO:0000313" key="4">
    <source>
        <dbReference type="Proteomes" id="UP001165590"/>
    </source>
</evidence>
<feature type="domain" description="DUF397" evidence="2">
    <location>
        <begin position="14"/>
        <end position="65"/>
    </location>
</feature>
<evidence type="ECO:0000256" key="1">
    <source>
        <dbReference type="SAM" id="MobiDB-lite"/>
    </source>
</evidence>
<evidence type="ECO:0000259" key="2">
    <source>
        <dbReference type="Pfam" id="PF04149"/>
    </source>
</evidence>
<name>A0ABT3V115_9ACTN</name>
<gene>
    <name evidence="3" type="ORF">K3769_13050</name>
</gene>
<feature type="region of interest" description="Disordered" evidence="1">
    <location>
        <begin position="1"/>
        <end position="25"/>
    </location>
</feature>
<comment type="caution">
    <text evidence="3">The sequence shown here is derived from an EMBL/GenBank/DDBJ whole genome shotgun (WGS) entry which is preliminary data.</text>
</comment>
<accession>A0ABT3V115</accession>